<evidence type="ECO:0000313" key="2">
    <source>
        <dbReference type="Proteomes" id="UP000309997"/>
    </source>
</evidence>
<accession>A0ACC4BFD3</accession>
<sequence length="71" mass="7953">MLLPFETSEHEKSLDHTLPKTPTLFAKVKSLRNGELDICLSLVLSVAIEDGWDFLPILIALLFASNQQQCI</sequence>
<keyword evidence="2" id="KW-1185">Reference proteome</keyword>
<evidence type="ECO:0000313" key="1">
    <source>
        <dbReference type="EMBL" id="KAL3577091.1"/>
    </source>
</evidence>
<gene>
    <name evidence="1" type="ORF">D5086_022374</name>
</gene>
<protein>
    <submittedName>
        <fullName evidence="1">Uncharacterized protein</fullName>
    </submittedName>
</protein>
<proteinExistence type="predicted"/>
<comment type="caution">
    <text evidence="1">The sequence shown here is derived from an EMBL/GenBank/DDBJ whole genome shotgun (WGS) entry which is preliminary data.</text>
</comment>
<name>A0ACC4BFD3_POPAL</name>
<organism evidence="1 2">
    <name type="scientific">Populus alba</name>
    <name type="common">White poplar</name>
    <dbReference type="NCBI Taxonomy" id="43335"/>
    <lineage>
        <taxon>Eukaryota</taxon>
        <taxon>Viridiplantae</taxon>
        <taxon>Streptophyta</taxon>
        <taxon>Embryophyta</taxon>
        <taxon>Tracheophyta</taxon>
        <taxon>Spermatophyta</taxon>
        <taxon>Magnoliopsida</taxon>
        <taxon>eudicotyledons</taxon>
        <taxon>Gunneridae</taxon>
        <taxon>Pentapetalae</taxon>
        <taxon>rosids</taxon>
        <taxon>fabids</taxon>
        <taxon>Malpighiales</taxon>
        <taxon>Salicaceae</taxon>
        <taxon>Saliceae</taxon>
        <taxon>Populus</taxon>
    </lineage>
</organism>
<dbReference type="Proteomes" id="UP000309997">
    <property type="component" value="Unassembled WGS sequence"/>
</dbReference>
<reference evidence="1 2" key="1">
    <citation type="journal article" date="2024" name="Plant Biotechnol. J.">
        <title>Genome and CRISPR/Cas9 system of a widespread forest tree (Populus alba) in the world.</title>
        <authorList>
            <person name="Liu Y.J."/>
            <person name="Jiang P.F."/>
            <person name="Han X.M."/>
            <person name="Li X.Y."/>
            <person name="Wang H.M."/>
            <person name="Wang Y.J."/>
            <person name="Wang X.X."/>
            <person name="Zeng Q.Y."/>
        </authorList>
    </citation>
    <scope>NUCLEOTIDE SEQUENCE [LARGE SCALE GENOMIC DNA]</scope>
    <source>
        <strain evidence="2">cv. PAL-ZL1</strain>
    </source>
</reference>
<dbReference type="EMBL" id="RCHU02000011">
    <property type="protein sequence ID" value="KAL3577091.1"/>
    <property type="molecule type" value="Genomic_DNA"/>
</dbReference>